<keyword evidence="2" id="KW-1185">Reference proteome</keyword>
<dbReference type="Proteomes" id="UP001258017">
    <property type="component" value="Unassembled WGS sequence"/>
</dbReference>
<organism evidence="1 2">
    <name type="scientific">Odynerus spinipes</name>
    <dbReference type="NCBI Taxonomy" id="1348599"/>
    <lineage>
        <taxon>Eukaryota</taxon>
        <taxon>Metazoa</taxon>
        <taxon>Ecdysozoa</taxon>
        <taxon>Arthropoda</taxon>
        <taxon>Hexapoda</taxon>
        <taxon>Insecta</taxon>
        <taxon>Pterygota</taxon>
        <taxon>Neoptera</taxon>
        <taxon>Endopterygota</taxon>
        <taxon>Hymenoptera</taxon>
        <taxon>Apocrita</taxon>
        <taxon>Aculeata</taxon>
        <taxon>Vespoidea</taxon>
        <taxon>Vespidae</taxon>
        <taxon>Eumeninae</taxon>
        <taxon>Odynerus</taxon>
    </lineage>
</organism>
<evidence type="ECO:0000313" key="2">
    <source>
        <dbReference type="Proteomes" id="UP001258017"/>
    </source>
</evidence>
<gene>
    <name evidence="1" type="ORF">KPH14_002953</name>
</gene>
<reference evidence="1" key="2">
    <citation type="journal article" date="2023" name="Commun. Biol.">
        <title>Intrasexual cuticular hydrocarbon dimorphism in a wasp sheds light on hydrocarbon biosynthesis genes in Hymenoptera.</title>
        <authorList>
            <person name="Moris V.C."/>
            <person name="Podsiadlowski L."/>
            <person name="Martin S."/>
            <person name="Oeyen J.P."/>
            <person name="Donath A."/>
            <person name="Petersen M."/>
            <person name="Wilbrandt J."/>
            <person name="Misof B."/>
            <person name="Liedtke D."/>
            <person name="Thamm M."/>
            <person name="Scheiner R."/>
            <person name="Schmitt T."/>
            <person name="Niehuis O."/>
        </authorList>
    </citation>
    <scope>NUCLEOTIDE SEQUENCE</scope>
    <source>
        <strain evidence="1">GBR_01_08_01A</strain>
    </source>
</reference>
<protein>
    <submittedName>
        <fullName evidence="1">Uncharacterized protein</fullName>
    </submittedName>
</protein>
<dbReference type="AlphaFoldDB" id="A0AAD9RWI8"/>
<accession>A0AAD9RWI8</accession>
<proteinExistence type="predicted"/>
<sequence length="74" mass="8299">MIGCREGIDQIDAKAIFVGATALSDFTSECQYGQVTLARIENIFEAAFPESTQLWFMCCGIYNSNTSLMDIVYW</sequence>
<reference evidence="1" key="1">
    <citation type="submission" date="2021-08" db="EMBL/GenBank/DDBJ databases">
        <authorList>
            <person name="Misof B."/>
            <person name="Oliver O."/>
            <person name="Podsiadlowski L."/>
            <person name="Donath A."/>
            <person name="Peters R."/>
            <person name="Mayer C."/>
            <person name="Rust J."/>
            <person name="Gunkel S."/>
            <person name="Lesny P."/>
            <person name="Martin S."/>
            <person name="Oeyen J.P."/>
            <person name="Petersen M."/>
            <person name="Panagiotis P."/>
            <person name="Wilbrandt J."/>
            <person name="Tanja T."/>
        </authorList>
    </citation>
    <scope>NUCLEOTIDE SEQUENCE</scope>
    <source>
        <strain evidence="1">GBR_01_08_01A</strain>
        <tissue evidence="1">Thorax + abdomen</tissue>
    </source>
</reference>
<comment type="caution">
    <text evidence="1">The sequence shown here is derived from an EMBL/GenBank/DDBJ whole genome shotgun (WGS) entry which is preliminary data.</text>
</comment>
<name>A0AAD9RWI8_9HYME</name>
<evidence type="ECO:0000313" key="1">
    <source>
        <dbReference type="EMBL" id="KAK2587212.1"/>
    </source>
</evidence>
<dbReference type="EMBL" id="JAIFRP010000007">
    <property type="protein sequence ID" value="KAK2587212.1"/>
    <property type="molecule type" value="Genomic_DNA"/>
</dbReference>